<dbReference type="EMBL" id="NATQ01000003">
    <property type="protein sequence ID" value="OQX91300.1"/>
    <property type="molecule type" value="Genomic_DNA"/>
</dbReference>
<proteinExistence type="predicted"/>
<gene>
    <name evidence="2" type="ORF">B6D57_00245</name>
</gene>
<feature type="transmembrane region" description="Helical" evidence="1">
    <location>
        <begin position="20"/>
        <end position="39"/>
    </location>
</feature>
<keyword evidence="1" id="KW-0472">Membrane</keyword>
<dbReference type="AlphaFoldDB" id="A0A1W9S4Q8"/>
<dbReference type="Proteomes" id="UP000192611">
    <property type="component" value="Unassembled WGS sequence"/>
</dbReference>
<name>A0A1W9S4Q8_9BACT</name>
<accession>A0A1W9S4Q8</accession>
<comment type="caution">
    <text evidence="2">The sequence shown here is derived from an EMBL/GenBank/DDBJ whole genome shotgun (WGS) entry which is preliminary data.</text>
</comment>
<keyword evidence="1" id="KW-0812">Transmembrane</keyword>
<organism evidence="2 3">
    <name type="scientific">Candidatus Coatesbacteria bacterium 4484_99</name>
    <dbReference type="NCBI Taxonomy" id="1970774"/>
    <lineage>
        <taxon>Bacteria</taxon>
        <taxon>Candidatus Coatesiibacteriota</taxon>
    </lineage>
</organism>
<evidence type="ECO:0000313" key="2">
    <source>
        <dbReference type="EMBL" id="OQX91300.1"/>
    </source>
</evidence>
<protein>
    <submittedName>
        <fullName evidence="2">Uncharacterized protein</fullName>
    </submittedName>
</protein>
<evidence type="ECO:0000313" key="3">
    <source>
        <dbReference type="Proteomes" id="UP000192611"/>
    </source>
</evidence>
<reference evidence="3" key="1">
    <citation type="submission" date="2017-03" db="EMBL/GenBank/DDBJ databases">
        <title>Novel pathways for hydrocarbon cycling and metabolic interdependencies in hydrothermal sediment communities.</title>
        <authorList>
            <person name="Dombrowski N."/>
            <person name="Seitz K."/>
            <person name="Teske A."/>
            <person name="Baker B."/>
        </authorList>
    </citation>
    <scope>NUCLEOTIDE SEQUENCE [LARGE SCALE GENOMIC DNA]</scope>
</reference>
<keyword evidence="1" id="KW-1133">Transmembrane helix</keyword>
<sequence>MNLIMNGFMDSFRRRRADLLGLYLVVFAPDSSGVLFYLFYLQKGEVFKKLYHLMLALLTPEFSGVLFYIVNEQKPEGDLRKKEEVSEDE</sequence>
<evidence type="ECO:0000256" key="1">
    <source>
        <dbReference type="SAM" id="Phobius"/>
    </source>
</evidence>
<feature type="transmembrane region" description="Helical" evidence="1">
    <location>
        <begin position="51"/>
        <end position="70"/>
    </location>
</feature>